<organism evidence="2 3">
    <name type="scientific">Mortierella polycephala</name>
    <dbReference type="NCBI Taxonomy" id="41804"/>
    <lineage>
        <taxon>Eukaryota</taxon>
        <taxon>Fungi</taxon>
        <taxon>Fungi incertae sedis</taxon>
        <taxon>Mucoromycota</taxon>
        <taxon>Mortierellomycotina</taxon>
        <taxon>Mortierellomycetes</taxon>
        <taxon>Mortierellales</taxon>
        <taxon>Mortierellaceae</taxon>
        <taxon>Mortierella</taxon>
    </lineage>
</organism>
<evidence type="ECO:0000259" key="1">
    <source>
        <dbReference type="SMART" id="SM00717"/>
    </source>
</evidence>
<dbReference type="SUPFAM" id="SSF46689">
    <property type="entry name" value="Homeodomain-like"/>
    <property type="match status" value="1"/>
</dbReference>
<dbReference type="PANTHER" id="PTHR45614">
    <property type="entry name" value="MYB PROTEIN-RELATED"/>
    <property type="match status" value="1"/>
</dbReference>
<sequence>MAKKRTSRKSWTPKECLTLSQLVAEGIQKVSEIQQHFPNRSARAIRTRLRQTKQLSDMIDYRTSRKWTQGEDEKLMEFILQGKKAKEIENEFPGRTLSSIHTQFYAYNRNPDSLTVRSALRVRHDWTAEEDERLSLAMKEDMAPLDIQQLFPSRTFLAIKGRMYELRYFKAPDTIQQKERYEEGRTQDHALGVAADDKVLIDKQMGDRSEASALHLRRTRPWTLEEDNLLTDLVTEHQMDLMPLWDKMDNAYATGRHDDMPLIRTGAAARTRLSQLQDHSKYRTGSLDAGEIERLKQAIQEQVGDKFQAMVDIRQGDYAIPAEAETKTNTTEQDTRPGLKLGGPELARLDWDKIAQQVGKRHGRQCRTFLYATLHN</sequence>
<reference evidence="2" key="1">
    <citation type="journal article" date="2020" name="Fungal Divers.">
        <title>Resolving the Mortierellaceae phylogeny through synthesis of multi-gene phylogenetics and phylogenomics.</title>
        <authorList>
            <person name="Vandepol N."/>
            <person name="Liber J."/>
            <person name="Desiro A."/>
            <person name="Na H."/>
            <person name="Kennedy M."/>
            <person name="Barry K."/>
            <person name="Grigoriev I.V."/>
            <person name="Miller A.N."/>
            <person name="O'Donnell K."/>
            <person name="Stajich J.E."/>
            <person name="Bonito G."/>
        </authorList>
    </citation>
    <scope>NUCLEOTIDE SEQUENCE</scope>
    <source>
        <strain evidence="2">KOD948</strain>
    </source>
</reference>
<dbReference type="GO" id="GO:0000981">
    <property type="term" value="F:DNA-binding transcription factor activity, RNA polymerase II-specific"/>
    <property type="evidence" value="ECO:0007669"/>
    <property type="project" value="TreeGrafter"/>
</dbReference>
<feature type="non-terminal residue" evidence="2">
    <location>
        <position position="376"/>
    </location>
</feature>
<dbReference type="Gene3D" id="1.10.10.60">
    <property type="entry name" value="Homeodomain-like"/>
    <property type="match status" value="1"/>
</dbReference>
<dbReference type="EMBL" id="JAAAJA010000137">
    <property type="protein sequence ID" value="KAG0261057.1"/>
    <property type="molecule type" value="Genomic_DNA"/>
</dbReference>
<dbReference type="OrthoDB" id="2143914at2759"/>
<dbReference type="InterPro" id="IPR001005">
    <property type="entry name" value="SANT/Myb"/>
</dbReference>
<keyword evidence="3" id="KW-1185">Reference proteome</keyword>
<dbReference type="InterPro" id="IPR050560">
    <property type="entry name" value="MYB_TF"/>
</dbReference>
<feature type="domain" description="Myb-like" evidence="1">
    <location>
        <begin position="218"/>
        <end position="376"/>
    </location>
</feature>
<protein>
    <recommendedName>
        <fullName evidence="1">Myb-like domain-containing protein</fullName>
    </recommendedName>
</protein>
<dbReference type="CDD" id="cd00167">
    <property type="entry name" value="SANT"/>
    <property type="match status" value="1"/>
</dbReference>
<dbReference type="AlphaFoldDB" id="A0A9P6U604"/>
<gene>
    <name evidence="2" type="ORF">BG011_001415</name>
</gene>
<accession>A0A9P6U604</accession>
<evidence type="ECO:0000313" key="2">
    <source>
        <dbReference type="EMBL" id="KAG0261057.1"/>
    </source>
</evidence>
<dbReference type="InterPro" id="IPR009057">
    <property type="entry name" value="Homeodomain-like_sf"/>
</dbReference>
<dbReference type="GO" id="GO:0000978">
    <property type="term" value="F:RNA polymerase II cis-regulatory region sequence-specific DNA binding"/>
    <property type="evidence" value="ECO:0007669"/>
    <property type="project" value="TreeGrafter"/>
</dbReference>
<comment type="caution">
    <text evidence="2">The sequence shown here is derived from an EMBL/GenBank/DDBJ whole genome shotgun (WGS) entry which is preliminary data.</text>
</comment>
<feature type="domain" description="Myb-like" evidence="1">
    <location>
        <begin position="7"/>
        <end position="55"/>
    </location>
</feature>
<dbReference type="SMART" id="SM00717">
    <property type="entry name" value="SANT"/>
    <property type="match status" value="3"/>
</dbReference>
<feature type="domain" description="Myb-like" evidence="1">
    <location>
        <begin position="63"/>
        <end position="110"/>
    </location>
</feature>
<dbReference type="PANTHER" id="PTHR45614:SF253">
    <property type="entry name" value="CHROMOSOME UNDETERMINED SCAFFOLD_38, WHOLE GENOME SHOTGUN SEQUENCE"/>
    <property type="match status" value="1"/>
</dbReference>
<dbReference type="GO" id="GO:0005634">
    <property type="term" value="C:nucleus"/>
    <property type="evidence" value="ECO:0007669"/>
    <property type="project" value="TreeGrafter"/>
</dbReference>
<dbReference type="Proteomes" id="UP000726737">
    <property type="component" value="Unassembled WGS sequence"/>
</dbReference>
<evidence type="ECO:0000313" key="3">
    <source>
        <dbReference type="Proteomes" id="UP000726737"/>
    </source>
</evidence>
<name>A0A9P6U604_9FUNG</name>
<proteinExistence type="predicted"/>